<dbReference type="AlphaFoldDB" id="V4MH04"/>
<dbReference type="SUPFAM" id="SSF46689">
    <property type="entry name" value="Homeodomain-like"/>
    <property type="match status" value="1"/>
</dbReference>
<feature type="region of interest" description="Disordered" evidence="7">
    <location>
        <begin position="175"/>
        <end position="196"/>
    </location>
</feature>
<proteinExistence type="predicted"/>
<dbReference type="InterPro" id="IPR045279">
    <property type="entry name" value="ARR-like"/>
</dbReference>
<keyword evidence="10" id="KW-1185">Reference proteome</keyword>
<dbReference type="EMBL" id="KI517809">
    <property type="protein sequence ID" value="ESQ30581.1"/>
    <property type="molecule type" value="Genomic_DNA"/>
</dbReference>
<feature type="modified residue" description="4-aspartylphosphate" evidence="6">
    <location>
        <position position="89"/>
    </location>
</feature>
<feature type="domain" description="Response regulatory" evidence="8">
    <location>
        <begin position="38"/>
        <end position="153"/>
    </location>
</feature>
<dbReference type="NCBIfam" id="TIGR01557">
    <property type="entry name" value="myb_SHAQKYF"/>
    <property type="match status" value="1"/>
</dbReference>
<dbReference type="OMA" id="PSNDHFG"/>
<evidence type="ECO:0000256" key="4">
    <source>
        <dbReference type="ARBA" id="ARBA00023163"/>
    </source>
</evidence>
<evidence type="ECO:0000256" key="5">
    <source>
        <dbReference type="ARBA" id="ARBA00023242"/>
    </source>
</evidence>
<evidence type="ECO:0000256" key="1">
    <source>
        <dbReference type="ARBA" id="ARBA00004123"/>
    </source>
</evidence>
<dbReference type="CDD" id="cd17584">
    <property type="entry name" value="REC_typeB_ARR-like"/>
    <property type="match status" value="1"/>
</dbReference>
<evidence type="ECO:0000256" key="7">
    <source>
        <dbReference type="SAM" id="MobiDB-lite"/>
    </source>
</evidence>
<dbReference type="GO" id="GO:0009736">
    <property type="term" value="P:cytokinin-activated signaling pathway"/>
    <property type="evidence" value="ECO:0007669"/>
    <property type="project" value="InterPro"/>
</dbReference>
<evidence type="ECO:0000313" key="10">
    <source>
        <dbReference type="Proteomes" id="UP000030689"/>
    </source>
</evidence>
<feature type="compositionally biased region" description="Basic and acidic residues" evidence="7">
    <location>
        <begin position="11"/>
        <end position="21"/>
    </location>
</feature>
<protein>
    <recommendedName>
        <fullName evidence="8">Response regulatory domain-containing protein</fullName>
    </recommendedName>
</protein>
<dbReference type="Proteomes" id="UP000030689">
    <property type="component" value="Unassembled WGS sequence"/>
</dbReference>
<dbReference type="Gene3D" id="3.40.50.2300">
    <property type="match status" value="1"/>
</dbReference>
<feature type="region of interest" description="Disordered" evidence="7">
    <location>
        <begin position="208"/>
        <end position="245"/>
    </location>
</feature>
<dbReference type="GO" id="GO:0000160">
    <property type="term" value="P:phosphorelay signal transduction system"/>
    <property type="evidence" value="ECO:0007669"/>
    <property type="project" value="UniProtKB-KW"/>
</dbReference>
<sequence>MLVGNMTEGGDETRISQRESSEIEGLNSLPNEFPGSTNVLVVDSNFVTLLNMKNIMQQYAFEVTIYADAEEAISFLTNCKHRINIVIWDYHMPEINGIQALKIIGEKMDLPVVIMSDDDQVDTVLEATMNGACYFAVKPVVEQVLANIWQHILRQRMMSKTVLIPAPVHVDLVQSHDDGSKQDKDDSMTMVNQDNSEQSIDKIEENPGMAQTGELGSGLVQSDGLDQDSDESKTTNQDMGKKKVRKPRVVWTGEIQEKFLKAIDLLGGPRKSNPKLLLKCLKEMGITGLTRSNISSHLQKYRISIEEEKIPQQMEEDDWSPPYQPMSLLGANIVHTGTSALMNGQAFYPLQENQYQNGYNMTVNNNQFVSAPMHNATSSLMSGQAVYLVQENQYPNGYNMAVNNNQFVSTHMHTATSSLMNGQAIFPLQENPQPN</sequence>
<dbReference type="eggNOG" id="KOG1601">
    <property type="taxonomic scope" value="Eukaryota"/>
</dbReference>
<reference evidence="9 10" key="1">
    <citation type="journal article" date="2013" name="Front. Plant Sci.">
        <title>The Reference Genome of the Halophytic Plant Eutrema salsugineum.</title>
        <authorList>
            <person name="Yang R."/>
            <person name="Jarvis D.E."/>
            <person name="Chen H."/>
            <person name="Beilstein M.A."/>
            <person name="Grimwood J."/>
            <person name="Jenkins J."/>
            <person name="Shu S."/>
            <person name="Prochnik S."/>
            <person name="Xin M."/>
            <person name="Ma C."/>
            <person name="Schmutz J."/>
            <person name="Wing R.A."/>
            <person name="Mitchell-Olds T."/>
            <person name="Schumaker K.S."/>
            <person name="Wang X."/>
        </authorList>
    </citation>
    <scope>NUCLEOTIDE SEQUENCE [LARGE SCALE GENOMIC DNA]</scope>
</reference>
<dbReference type="KEGG" id="eus:EUTSA_v10012052mg"/>
<organism evidence="9 10">
    <name type="scientific">Eutrema salsugineum</name>
    <name type="common">Saltwater cress</name>
    <name type="synonym">Sisymbrium salsugineum</name>
    <dbReference type="NCBI Taxonomy" id="72664"/>
    <lineage>
        <taxon>Eukaryota</taxon>
        <taxon>Viridiplantae</taxon>
        <taxon>Streptophyta</taxon>
        <taxon>Embryophyta</taxon>
        <taxon>Tracheophyta</taxon>
        <taxon>Spermatophyta</taxon>
        <taxon>Magnoliopsida</taxon>
        <taxon>eudicotyledons</taxon>
        <taxon>Gunneridae</taxon>
        <taxon>Pentapetalae</taxon>
        <taxon>rosids</taxon>
        <taxon>malvids</taxon>
        <taxon>Brassicales</taxon>
        <taxon>Brassicaceae</taxon>
        <taxon>Eutremeae</taxon>
        <taxon>Eutrema</taxon>
    </lineage>
</organism>
<dbReference type="PANTHER" id="PTHR43874">
    <property type="entry name" value="TWO-COMPONENT RESPONSE REGULATOR"/>
    <property type="match status" value="1"/>
</dbReference>
<evidence type="ECO:0000313" key="9">
    <source>
        <dbReference type="EMBL" id="ESQ30581.1"/>
    </source>
</evidence>
<accession>V4MH04</accession>
<dbReference type="GO" id="GO:0005634">
    <property type="term" value="C:nucleus"/>
    <property type="evidence" value="ECO:0007669"/>
    <property type="project" value="UniProtKB-SubCell"/>
</dbReference>
<dbReference type="Gene3D" id="1.10.10.60">
    <property type="entry name" value="Homeodomain-like"/>
    <property type="match status" value="1"/>
</dbReference>
<keyword evidence="5" id="KW-0539">Nucleus</keyword>
<gene>
    <name evidence="9" type="ORF">EUTSA_v10012052mg</name>
</gene>
<evidence type="ECO:0000256" key="3">
    <source>
        <dbReference type="ARBA" id="ARBA00023015"/>
    </source>
</evidence>
<dbReference type="Gramene" id="ESQ30581">
    <property type="protein sequence ID" value="ESQ30581"/>
    <property type="gene ID" value="EUTSA_v10012052mg"/>
</dbReference>
<feature type="compositionally biased region" description="Basic and acidic residues" evidence="7">
    <location>
        <begin position="175"/>
        <end position="187"/>
    </location>
</feature>
<dbReference type="Pfam" id="PF00072">
    <property type="entry name" value="Response_reg"/>
    <property type="match status" value="1"/>
</dbReference>
<keyword evidence="3" id="KW-0805">Transcription regulation</keyword>
<feature type="region of interest" description="Disordered" evidence="7">
    <location>
        <begin position="1"/>
        <end position="21"/>
    </location>
</feature>
<dbReference type="STRING" id="72664.V4MH04"/>
<dbReference type="InterPro" id="IPR001789">
    <property type="entry name" value="Sig_transdc_resp-reg_receiver"/>
</dbReference>
<keyword evidence="4" id="KW-0804">Transcription</keyword>
<comment type="subcellular location">
    <subcellularLocation>
        <location evidence="1">Nucleus</location>
    </subcellularLocation>
</comment>
<evidence type="ECO:0000259" key="8">
    <source>
        <dbReference type="PROSITE" id="PS50110"/>
    </source>
</evidence>
<dbReference type="PANTHER" id="PTHR43874:SF98">
    <property type="entry name" value="TWO-COMPONENT RESPONSE REGULATOR ARR19-RELATED"/>
    <property type="match status" value="1"/>
</dbReference>
<evidence type="ECO:0000256" key="2">
    <source>
        <dbReference type="ARBA" id="ARBA00023012"/>
    </source>
</evidence>
<keyword evidence="6" id="KW-0597">Phosphoprotein</keyword>
<name>V4MH04_EUTSA</name>
<dbReference type="GO" id="GO:0003677">
    <property type="term" value="F:DNA binding"/>
    <property type="evidence" value="ECO:0007669"/>
    <property type="project" value="InterPro"/>
</dbReference>
<dbReference type="SMART" id="SM00448">
    <property type="entry name" value="REC"/>
    <property type="match status" value="1"/>
</dbReference>
<feature type="non-terminal residue" evidence="9">
    <location>
        <position position="435"/>
    </location>
</feature>
<dbReference type="InterPro" id="IPR006447">
    <property type="entry name" value="Myb_dom_plants"/>
</dbReference>
<evidence type="ECO:0000256" key="6">
    <source>
        <dbReference type="PROSITE-ProRule" id="PRU00169"/>
    </source>
</evidence>
<dbReference type="InterPro" id="IPR009057">
    <property type="entry name" value="Homeodomain-like_sf"/>
</dbReference>
<dbReference type="PROSITE" id="PS50110">
    <property type="entry name" value="RESPONSE_REGULATORY"/>
    <property type="match status" value="1"/>
</dbReference>
<keyword evidence="2" id="KW-0902">Two-component regulatory system</keyword>
<dbReference type="SUPFAM" id="SSF52172">
    <property type="entry name" value="CheY-like"/>
    <property type="match status" value="1"/>
</dbReference>
<dbReference type="InterPro" id="IPR011006">
    <property type="entry name" value="CheY-like_superfamily"/>
</dbReference>